<dbReference type="PROSITE" id="PS51257">
    <property type="entry name" value="PROKAR_LIPOPROTEIN"/>
    <property type="match status" value="1"/>
</dbReference>
<gene>
    <name evidence="1" type="ORF">LCGC14_0952420</name>
</gene>
<feature type="non-terminal residue" evidence="1">
    <location>
        <position position="69"/>
    </location>
</feature>
<dbReference type="EMBL" id="LAZR01003396">
    <property type="protein sequence ID" value="KKN18781.1"/>
    <property type="molecule type" value="Genomic_DNA"/>
</dbReference>
<comment type="caution">
    <text evidence="1">The sequence shown here is derived from an EMBL/GenBank/DDBJ whole genome shotgun (WGS) entry which is preliminary data.</text>
</comment>
<proteinExistence type="predicted"/>
<organism evidence="1">
    <name type="scientific">marine sediment metagenome</name>
    <dbReference type="NCBI Taxonomy" id="412755"/>
    <lineage>
        <taxon>unclassified sequences</taxon>
        <taxon>metagenomes</taxon>
        <taxon>ecological metagenomes</taxon>
    </lineage>
</organism>
<evidence type="ECO:0000313" key="1">
    <source>
        <dbReference type="EMBL" id="KKN18781.1"/>
    </source>
</evidence>
<reference evidence="1" key="1">
    <citation type="journal article" date="2015" name="Nature">
        <title>Complex archaea that bridge the gap between prokaryotes and eukaryotes.</title>
        <authorList>
            <person name="Spang A."/>
            <person name="Saw J.H."/>
            <person name="Jorgensen S.L."/>
            <person name="Zaremba-Niedzwiedzka K."/>
            <person name="Martijn J."/>
            <person name="Lind A.E."/>
            <person name="van Eijk R."/>
            <person name="Schleper C."/>
            <person name="Guy L."/>
            <person name="Ettema T.J."/>
        </authorList>
    </citation>
    <scope>NUCLEOTIDE SEQUENCE</scope>
</reference>
<dbReference type="AlphaFoldDB" id="A0A0F9R0D6"/>
<accession>A0A0F9R0D6</accession>
<name>A0A0F9R0D6_9ZZZZ</name>
<protein>
    <submittedName>
        <fullName evidence="1">Uncharacterized protein</fullName>
    </submittedName>
</protein>
<sequence>MKYLVFSYISISVFACSHAFAEDTEVTDMAPMVVSDQSLSYVENNLAGSVTEIQRDDIAIQDVDNTMAL</sequence>